<keyword evidence="8" id="KW-1185">Reference proteome</keyword>
<dbReference type="Gene3D" id="3.40.50.720">
    <property type="entry name" value="NAD(P)-binding Rossmann-like Domain"/>
    <property type="match status" value="1"/>
</dbReference>
<dbReference type="Gene3D" id="3.30.360.10">
    <property type="entry name" value="Dihydrodipicolinate Reductase, domain 2"/>
    <property type="match status" value="1"/>
</dbReference>
<dbReference type="InterPro" id="IPR030827">
    <property type="entry name" value="Myo_inos_IolG"/>
</dbReference>
<reference evidence="8" key="2">
    <citation type="journal article" date="2019" name="Int. J. Syst. Evol. Microbiol.">
        <title>The Global Catalogue of Microorganisms (GCM) 10K type strain sequencing project: providing services to taxonomists for standard genome sequencing and annotation.</title>
        <authorList>
            <consortium name="The Broad Institute Genomics Platform"/>
            <consortium name="The Broad Institute Genome Sequencing Center for Infectious Disease"/>
            <person name="Wu L."/>
            <person name="Ma J."/>
        </authorList>
    </citation>
    <scope>NUCLEOTIDE SEQUENCE [LARGE SCALE GENOMIC DNA]</scope>
    <source>
        <strain evidence="8">CGMCC 1.18437</strain>
    </source>
</reference>
<evidence type="ECO:0000313" key="7">
    <source>
        <dbReference type="Proteomes" id="UP000539473"/>
    </source>
</evidence>
<dbReference type="SUPFAM" id="SSF51735">
    <property type="entry name" value="NAD(P)-binding Rossmann-fold domains"/>
    <property type="match status" value="1"/>
</dbReference>
<dbReference type="NCBIfam" id="TIGR04380">
    <property type="entry name" value="myo_inos_iolG"/>
    <property type="match status" value="1"/>
</dbReference>
<comment type="caution">
    <text evidence="6">The sequence shown here is derived from an EMBL/GenBank/DDBJ whole genome shotgun (WGS) entry which is preliminary data.</text>
</comment>
<comment type="similarity">
    <text evidence="1">Belongs to the Gfo/Idh/MocA family.</text>
</comment>
<keyword evidence="2 6" id="KW-0560">Oxidoreductase</keyword>
<gene>
    <name evidence="5" type="primary">idhA2</name>
    <name evidence="5" type="ORF">GCM10017781_13170</name>
    <name evidence="6" type="ORF">HNQ07_001141</name>
</gene>
<feature type="domain" description="GFO/IDH/MocA-like oxidoreductase" evidence="4">
    <location>
        <begin position="141"/>
        <end position="260"/>
    </location>
</feature>
<reference evidence="6 7" key="3">
    <citation type="submission" date="2020-08" db="EMBL/GenBank/DDBJ databases">
        <title>Genomic Encyclopedia of Type Strains, Phase IV (KMG-IV): sequencing the most valuable type-strain genomes for metagenomic binning, comparative biology and taxonomic classification.</title>
        <authorList>
            <person name="Goeker M."/>
        </authorList>
    </citation>
    <scope>NUCLEOTIDE SEQUENCE [LARGE SCALE GENOMIC DNA]</scope>
    <source>
        <strain evidence="6 7">DSM 27521</strain>
    </source>
</reference>
<evidence type="ECO:0000256" key="2">
    <source>
        <dbReference type="ARBA" id="ARBA00023002"/>
    </source>
</evidence>
<dbReference type="Proteomes" id="UP000619376">
    <property type="component" value="Unassembled WGS sequence"/>
</dbReference>
<dbReference type="InterPro" id="IPR036291">
    <property type="entry name" value="NAD(P)-bd_dom_sf"/>
</dbReference>
<dbReference type="SUPFAM" id="SSF55347">
    <property type="entry name" value="Glyceraldehyde-3-phosphate dehydrogenase-like, C-terminal domain"/>
    <property type="match status" value="1"/>
</dbReference>
<dbReference type="GO" id="GO:0000166">
    <property type="term" value="F:nucleotide binding"/>
    <property type="evidence" value="ECO:0007669"/>
    <property type="project" value="InterPro"/>
</dbReference>
<evidence type="ECO:0000313" key="5">
    <source>
        <dbReference type="EMBL" id="GHF37796.1"/>
    </source>
</evidence>
<dbReference type="PANTHER" id="PTHR42840:SF3">
    <property type="entry name" value="BINDING ROSSMANN FOLD OXIDOREDUCTASE, PUTATIVE (AFU_ORTHOLOGUE AFUA_2G10240)-RELATED"/>
    <property type="match status" value="1"/>
</dbReference>
<dbReference type="PANTHER" id="PTHR42840">
    <property type="entry name" value="NAD(P)-BINDING ROSSMANN-FOLD SUPERFAMILY PROTEIN-RELATED"/>
    <property type="match status" value="1"/>
</dbReference>
<sequence length="346" mass="37090">MTDPATMNTAPPPLRFAILGAGRMGVEHGHALIGLPDAQVVAVADPVEAAAQTVARLTRAARTYADPLDAIHDPDVEAVIIVTPTSTHAALIEAAALAGKAIFCEKPVAADLAETERVMRIVQERGVPFQIGFNRRYDAPYIQARERIDAGEVGVIEQFSATGRDPAPPPLEYLKISGGVFLDQAIHDLDIARFLVGEVTEVTAVGSVNVDPAIGEIGDVDTTTALLRFENGAQGVVQNSRRAVYGYDVRTEVFGSGGKLVMDATPKTALLRYGEGVGMDHYHFFMDRFRDAYRAEIAAFVLALREGRAPTPGAHDAVESLRLALACTRSLKEGRPVRVQDVQATP</sequence>
<dbReference type="InterPro" id="IPR000683">
    <property type="entry name" value="Gfo/Idh/MocA-like_OxRdtase_N"/>
</dbReference>
<evidence type="ECO:0000259" key="3">
    <source>
        <dbReference type="Pfam" id="PF01408"/>
    </source>
</evidence>
<dbReference type="Pfam" id="PF01408">
    <property type="entry name" value="GFO_IDH_MocA"/>
    <property type="match status" value="1"/>
</dbReference>
<dbReference type="EMBL" id="JACHFK010000002">
    <property type="protein sequence ID" value="MBB5375684.1"/>
    <property type="molecule type" value="Genomic_DNA"/>
</dbReference>
<reference evidence="5" key="4">
    <citation type="submission" date="2024-05" db="EMBL/GenBank/DDBJ databases">
        <authorList>
            <person name="Sun Q."/>
            <person name="Zhou Y."/>
        </authorList>
    </citation>
    <scope>NUCLEOTIDE SEQUENCE</scope>
    <source>
        <strain evidence="5">CGMCC 1.18437</strain>
    </source>
</reference>
<dbReference type="GO" id="GO:0050112">
    <property type="term" value="F:inositol 2-dehydrogenase (NAD+) activity"/>
    <property type="evidence" value="ECO:0007669"/>
    <property type="project" value="UniProtKB-EC"/>
</dbReference>
<evidence type="ECO:0000259" key="4">
    <source>
        <dbReference type="Pfam" id="PF22725"/>
    </source>
</evidence>
<proteinExistence type="inferred from homology"/>
<dbReference type="EMBL" id="BNAJ01000002">
    <property type="protein sequence ID" value="GHF37796.1"/>
    <property type="molecule type" value="Genomic_DNA"/>
</dbReference>
<feature type="domain" description="Gfo/Idh/MocA-like oxidoreductase N-terminal" evidence="3">
    <location>
        <begin position="14"/>
        <end position="133"/>
    </location>
</feature>
<accession>A0A7W8KCJ5</accession>
<dbReference type="Proteomes" id="UP000539473">
    <property type="component" value="Unassembled WGS sequence"/>
</dbReference>
<evidence type="ECO:0000256" key="1">
    <source>
        <dbReference type="ARBA" id="ARBA00010928"/>
    </source>
</evidence>
<dbReference type="InterPro" id="IPR055170">
    <property type="entry name" value="GFO_IDH_MocA-like_dom"/>
</dbReference>
<dbReference type="AlphaFoldDB" id="A0A7W8KCJ5"/>
<dbReference type="EC" id="1.1.1.369" evidence="6"/>
<evidence type="ECO:0000313" key="6">
    <source>
        <dbReference type="EMBL" id="MBB5375684.1"/>
    </source>
</evidence>
<dbReference type="RefSeq" id="WP_221274807.1">
    <property type="nucleotide sequence ID" value="NZ_BNAJ01000002.1"/>
</dbReference>
<evidence type="ECO:0000313" key="8">
    <source>
        <dbReference type="Proteomes" id="UP000619376"/>
    </source>
</evidence>
<organism evidence="6 7">
    <name type="scientific">Deinococcus metalli</name>
    <dbReference type="NCBI Taxonomy" id="1141878"/>
    <lineage>
        <taxon>Bacteria</taxon>
        <taxon>Thermotogati</taxon>
        <taxon>Deinococcota</taxon>
        <taxon>Deinococci</taxon>
        <taxon>Deinococcales</taxon>
        <taxon>Deinococcaceae</taxon>
        <taxon>Deinococcus</taxon>
    </lineage>
</organism>
<name>A0A7W8KCJ5_9DEIO</name>
<protein>
    <submittedName>
        <fullName evidence="5 6">Inositol 2-dehydrogenase</fullName>
        <ecNumber evidence="6">1.1.1.18</ecNumber>
        <ecNumber evidence="6">1.1.1.369</ecNumber>
    </submittedName>
</protein>
<dbReference type="EC" id="1.1.1.18" evidence="6"/>
<reference evidence="5" key="1">
    <citation type="journal article" date="2014" name="Int. J. Syst. Evol. Microbiol.">
        <title>Complete genome of a new Firmicutes species belonging to the dominant human colonic microbiota ('Ruminococcus bicirculans') reveals two chromosomes and a selective capacity to utilize plant glucans.</title>
        <authorList>
            <consortium name="NISC Comparative Sequencing Program"/>
            <person name="Wegmann U."/>
            <person name="Louis P."/>
            <person name="Goesmann A."/>
            <person name="Henrissat B."/>
            <person name="Duncan S.H."/>
            <person name="Flint H.J."/>
        </authorList>
    </citation>
    <scope>NUCLEOTIDE SEQUENCE</scope>
    <source>
        <strain evidence="5">CGMCC 1.18437</strain>
    </source>
</reference>
<dbReference type="Pfam" id="PF22725">
    <property type="entry name" value="GFO_IDH_MocA_C3"/>
    <property type="match status" value="1"/>
</dbReference>